<dbReference type="InterPro" id="IPR013815">
    <property type="entry name" value="ATP_grasp_subdomain_1"/>
</dbReference>
<dbReference type="PROSITE" id="PS50975">
    <property type="entry name" value="ATP_GRASP"/>
    <property type="match status" value="1"/>
</dbReference>
<keyword evidence="5" id="KW-0547">Nucleotide-binding</keyword>
<comment type="similarity">
    <text evidence="1 4">Belongs to the D-alanine--D-alanine ligase family.</text>
</comment>
<evidence type="ECO:0000256" key="2">
    <source>
        <dbReference type="ARBA" id="ARBA00022598"/>
    </source>
</evidence>
<feature type="domain" description="ATP-grasp" evidence="7">
    <location>
        <begin position="103"/>
        <end position="310"/>
    </location>
</feature>
<dbReference type="InterPro" id="IPR011761">
    <property type="entry name" value="ATP-grasp"/>
</dbReference>
<dbReference type="PANTHER" id="PTHR23132">
    <property type="entry name" value="D-ALANINE--D-ALANINE LIGASE"/>
    <property type="match status" value="1"/>
</dbReference>
<dbReference type="Pfam" id="PF07478">
    <property type="entry name" value="Dala_Dala_lig_C"/>
    <property type="match status" value="1"/>
</dbReference>
<comment type="caution">
    <text evidence="8">The sequence shown here is derived from an EMBL/GenBank/DDBJ whole genome shotgun (WGS) entry which is preliminary data.</text>
</comment>
<keyword evidence="4" id="KW-0963">Cytoplasm</keyword>
<dbReference type="InterPro" id="IPR016185">
    <property type="entry name" value="PreATP-grasp_dom_sf"/>
</dbReference>
<evidence type="ECO:0000256" key="3">
    <source>
        <dbReference type="ARBA" id="ARBA00023316"/>
    </source>
</evidence>
<dbReference type="EMBL" id="JALXSQ010000004">
    <property type="protein sequence ID" value="MCT2042060.1"/>
    <property type="molecule type" value="Genomic_DNA"/>
</dbReference>
<feature type="region of interest" description="Disordered" evidence="6">
    <location>
        <begin position="340"/>
        <end position="363"/>
    </location>
</feature>
<comment type="function">
    <text evidence="4">Cell wall formation.</text>
</comment>
<name>A0ABT2HVA7_9MICO</name>
<proteinExistence type="inferred from homology"/>
<dbReference type="SUPFAM" id="SSF56059">
    <property type="entry name" value="Glutathione synthetase ATP-binding domain-like"/>
    <property type="match status" value="1"/>
</dbReference>
<keyword evidence="2 4" id="KW-0436">Ligase</keyword>
<dbReference type="SUPFAM" id="SSF52440">
    <property type="entry name" value="PreATP-grasp domain"/>
    <property type="match status" value="1"/>
</dbReference>
<dbReference type="HAMAP" id="MF_00047">
    <property type="entry name" value="Dala_Dala_lig"/>
    <property type="match status" value="1"/>
</dbReference>
<evidence type="ECO:0000259" key="7">
    <source>
        <dbReference type="PROSITE" id="PS50975"/>
    </source>
</evidence>
<comment type="pathway">
    <text evidence="4">Cell wall biogenesis; peptidoglycan biosynthesis.</text>
</comment>
<organism evidence="8 9">
    <name type="scientific">Pseudoclavibacter albus</name>
    <dbReference type="NCBI Taxonomy" id="272241"/>
    <lineage>
        <taxon>Bacteria</taxon>
        <taxon>Bacillati</taxon>
        <taxon>Actinomycetota</taxon>
        <taxon>Actinomycetes</taxon>
        <taxon>Micrococcales</taxon>
        <taxon>Microbacteriaceae</taxon>
        <taxon>Pseudoclavibacter</taxon>
    </lineage>
</organism>
<comment type="catalytic activity">
    <reaction evidence="4">
        <text>2 D-alanine + ATP = D-alanyl-D-alanine + ADP + phosphate + H(+)</text>
        <dbReference type="Rhea" id="RHEA:11224"/>
        <dbReference type="ChEBI" id="CHEBI:15378"/>
        <dbReference type="ChEBI" id="CHEBI:30616"/>
        <dbReference type="ChEBI" id="CHEBI:43474"/>
        <dbReference type="ChEBI" id="CHEBI:57416"/>
        <dbReference type="ChEBI" id="CHEBI:57822"/>
        <dbReference type="ChEBI" id="CHEBI:456216"/>
        <dbReference type="EC" id="6.3.2.4"/>
    </reaction>
</comment>
<keyword evidence="5" id="KW-0067">ATP-binding</keyword>
<dbReference type="Proteomes" id="UP001525379">
    <property type="component" value="Unassembled WGS sequence"/>
</dbReference>
<dbReference type="EC" id="6.3.2.4" evidence="4"/>
<dbReference type="Gene3D" id="3.30.1490.20">
    <property type="entry name" value="ATP-grasp fold, A domain"/>
    <property type="match status" value="1"/>
</dbReference>
<evidence type="ECO:0000256" key="4">
    <source>
        <dbReference type="HAMAP-Rule" id="MF_00047"/>
    </source>
</evidence>
<evidence type="ECO:0000256" key="1">
    <source>
        <dbReference type="ARBA" id="ARBA00010871"/>
    </source>
</evidence>
<dbReference type="PIRSF" id="PIRSF039102">
    <property type="entry name" value="Ddl/VanB"/>
    <property type="match status" value="1"/>
</dbReference>
<gene>
    <name evidence="4" type="primary">ddl</name>
    <name evidence="8" type="ORF">M3D15_01700</name>
</gene>
<dbReference type="Gene3D" id="3.30.470.20">
    <property type="entry name" value="ATP-grasp fold, B domain"/>
    <property type="match status" value="1"/>
</dbReference>
<sequence>MTAPLSIVILSGGISHERDVSLRSGRRVADALTRAGASVVVKEPNAELLPYLAEAQPDVVWPLLHGASGESGALYSLLRASGFAYVGSRPTAARLAWNKATAKALAKRAGLRTPPSIVLESSTFRELGASAVIDSIARGLELPAVVKPVEGGSAQGVSFVNSLEEFPQALVTAFTYCDTVLIERKVVGTEVMVGVLDHGDGPVVLPAVEVVPESGVYDYSARYNAGETTYFTPARIDESLRSYVSETALAAYNALRLADLARVDMIVDADGVAWFIEADPIPGLTETSIVPLAIEAAGLDKGETYVKLARFAASRGPRTTPELPDAELAPTVLQASQEVSSVSVAEGDAAEAPEAAGEVANEG</sequence>
<evidence type="ECO:0000256" key="5">
    <source>
        <dbReference type="PROSITE-ProRule" id="PRU00409"/>
    </source>
</evidence>
<reference evidence="8 9" key="1">
    <citation type="submission" date="2022-04" db="EMBL/GenBank/DDBJ databases">
        <title>Human microbiome associated bacterial genomes.</title>
        <authorList>
            <person name="Sandstrom S."/>
            <person name="Salamzade R."/>
            <person name="Kalan L.R."/>
        </authorList>
    </citation>
    <scope>NUCLEOTIDE SEQUENCE [LARGE SCALE GENOMIC DNA]</scope>
    <source>
        <strain evidence="9">p3-SID1799</strain>
    </source>
</reference>
<dbReference type="PANTHER" id="PTHR23132:SF23">
    <property type="entry name" value="D-ALANINE--D-ALANINE LIGASE B"/>
    <property type="match status" value="1"/>
</dbReference>
<accession>A0ABT2HVA7</accession>
<dbReference type="RefSeq" id="WP_206394021.1">
    <property type="nucleotide sequence ID" value="NZ_JAFDPW010000001.1"/>
</dbReference>
<evidence type="ECO:0000256" key="6">
    <source>
        <dbReference type="SAM" id="MobiDB-lite"/>
    </source>
</evidence>
<comment type="subcellular location">
    <subcellularLocation>
        <location evidence="4">Cytoplasm</location>
    </subcellularLocation>
</comment>
<protein>
    <recommendedName>
        <fullName evidence="4">D-alanine--D-alanine ligase</fullName>
        <ecNumber evidence="4">6.3.2.4</ecNumber>
    </recommendedName>
    <alternativeName>
        <fullName evidence="4">D-Ala-D-Ala ligase</fullName>
    </alternativeName>
    <alternativeName>
        <fullName evidence="4">D-alanylalanine synthetase</fullName>
    </alternativeName>
</protein>
<evidence type="ECO:0000313" key="8">
    <source>
        <dbReference type="EMBL" id="MCT2042060.1"/>
    </source>
</evidence>
<keyword evidence="9" id="KW-1185">Reference proteome</keyword>
<dbReference type="InterPro" id="IPR005905">
    <property type="entry name" value="D_ala_D_ala"/>
</dbReference>
<keyword evidence="4" id="KW-0133">Cell shape</keyword>
<dbReference type="InterPro" id="IPR011095">
    <property type="entry name" value="Dala_Dala_lig_C"/>
</dbReference>
<keyword evidence="3 4" id="KW-0961">Cell wall biogenesis/degradation</keyword>
<dbReference type="Gene3D" id="3.40.50.20">
    <property type="match status" value="1"/>
</dbReference>
<keyword evidence="4" id="KW-0573">Peptidoglycan synthesis</keyword>
<evidence type="ECO:0000313" key="9">
    <source>
        <dbReference type="Proteomes" id="UP001525379"/>
    </source>
</evidence>